<dbReference type="PANTHER" id="PTHR21047:SF2">
    <property type="entry name" value="THYMIDINE DIPHOSPHO-4-KETO-RHAMNOSE 3,5-EPIMERASE"/>
    <property type="match status" value="1"/>
</dbReference>
<keyword evidence="3" id="KW-0413">Isomerase</keyword>
<gene>
    <name evidence="3" type="primary">rfbC</name>
    <name evidence="3" type="ORF">NCTC1934_06496</name>
</gene>
<keyword evidence="4" id="KW-1185">Reference proteome</keyword>
<organism evidence="3 4">
    <name type="scientific">Nocardia otitidiscaviarum</name>
    <dbReference type="NCBI Taxonomy" id="1823"/>
    <lineage>
        <taxon>Bacteria</taxon>
        <taxon>Bacillati</taxon>
        <taxon>Actinomycetota</taxon>
        <taxon>Actinomycetes</taxon>
        <taxon>Mycobacteriales</taxon>
        <taxon>Nocardiaceae</taxon>
        <taxon>Nocardia</taxon>
    </lineage>
</organism>
<dbReference type="PANTHER" id="PTHR21047">
    <property type="entry name" value="DTDP-6-DEOXY-D-GLUCOSE-3,5 EPIMERASE"/>
    <property type="match status" value="1"/>
</dbReference>
<dbReference type="Pfam" id="PF00908">
    <property type="entry name" value="dTDP_sugar_isom"/>
    <property type="match status" value="1"/>
</dbReference>
<dbReference type="EC" id="5.1.3.13" evidence="3"/>
<dbReference type="RefSeq" id="WP_039813296.1">
    <property type="nucleotide sequence ID" value="NZ_UGRY01000006.1"/>
</dbReference>
<dbReference type="AlphaFoldDB" id="A0A379JKV2"/>
<dbReference type="InterPro" id="IPR014710">
    <property type="entry name" value="RmlC-like_jellyroll"/>
</dbReference>
<evidence type="ECO:0000256" key="1">
    <source>
        <dbReference type="ARBA" id="ARBA00010154"/>
    </source>
</evidence>
<dbReference type="GO" id="GO:0000271">
    <property type="term" value="P:polysaccharide biosynthetic process"/>
    <property type="evidence" value="ECO:0007669"/>
    <property type="project" value="TreeGrafter"/>
</dbReference>
<evidence type="ECO:0000313" key="3">
    <source>
        <dbReference type="EMBL" id="SUD49145.1"/>
    </source>
</evidence>
<dbReference type="InterPro" id="IPR000888">
    <property type="entry name" value="RmlC-like"/>
</dbReference>
<dbReference type="Proteomes" id="UP000255467">
    <property type="component" value="Unassembled WGS sequence"/>
</dbReference>
<evidence type="ECO:0000256" key="2">
    <source>
        <dbReference type="PIRSR" id="PIRSR600888-1"/>
    </source>
</evidence>
<dbReference type="EMBL" id="UGRY01000006">
    <property type="protein sequence ID" value="SUD49145.1"/>
    <property type="molecule type" value="Genomic_DNA"/>
</dbReference>
<dbReference type="GO" id="GO:0005829">
    <property type="term" value="C:cytosol"/>
    <property type="evidence" value="ECO:0007669"/>
    <property type="project" value="TreeGrafter"/>
</dbReference>
<dbReference type="OrthoDB" id="9800680at2"/>
<dbReference type="InterPro" id="IPR011051">
    <property type="entry name" value="RmlC_Cupin_sf"/>
</dbReference>
<sequence length="187" mass="20600">MRIEPTELADVLVLTPEPHRDDRGLFTRTFDAAEFDEYLGVPGTAAAFVQDSQSRSVLGVVRGMHGRSGRGEAKLVRCAHGAVHDVLVDIRPNSPTFGRQQAFLLDDNDFRHLYVPPGFLHGFQALTAVADVCYRIDRPHDPSEDLGVAYHDPDLAIAWPRPVTVVSGRDAAAGSWRDLLTHLPPRS</sequence>
<dbReference type="SUPFAM" id="SSF51182">
    <property type="entry name" value="RmlC-like cupins"/>
    <property type="match status" value="1"/>
</dbReference>
<reference evidence="3 4" key="1">
    <citation type="submission" date="2018-06" db="EMBL/GenBank/DDBJ databases">
        <authorList>
            <consortium name="Pathogen Informatics"/>
            <person name="Doyle S."/>
        </authorList>
    </citation>
    <scope>NUCLEOTIDE SEQUENCE [LARGE SCALE GENOMIC DNA]</scope>
    <source>
        <strain evidence="3 4">NCTC1934</strain>
    </source>
</reference>
<dbReference type="GO" id="GO:0008830">
    <property type="term" value="F:dTDP-4-dehydrorhamnose 3,5-epimerase activity"/>
    <property type="evidence" value="ECO:0007669"/>
    <property type="project" value="UniProtKB-EC"/>
</dbReference>
<protein>
    <submittedName>
        <fullName evidence="3">dTDP-4-dehydrorhamnose 3,5-epimerase</fullName>
        <ecNumber evidence="3">5.1.3.13</ecNumber>
    </submittedName>
</protein>
<accession>A0A379JKV2</accession>
<dbReference type="GO" id="GO:0019305">
    <property type="term" value="P:dTDP-rhamnose biosynthetic process"/>
    <property type="evidence" value="ECO:0007669"/>
    <property type="project" value="TreeGrafter"/>
</dbReference>
<dbReference type="STRING" id="1406858.GCA_000710895_02678"/>
<evidence type="ECO:0000313" key="4">
    <source>
        <dbReference type="Proteomes" id="UP000255467"/>
    </source>
</evidence>
<feature type="active site" description="Proton donor" evidence="2">
    <location>
        <position position="134"/>
    </location>
</feature>
<dbReference type="Gene3D" id="2.60.120.10">
    <property type="entry name" value="Jelly Rolls"/>
    <property type="match status" value="1"/>
</dbReference>
<proteinExistence type="inferred from homology"/>
<name>A0A379JKV2_9NOCA</name>
<comment type="similarity">
    <text evidence="1">Belongs to the dTDP-4-dehydrorhamnose 3,5-epimerase family.</text>
</comment>
<feature type="active site" description="Proton acceptor" evidence="2">
    <location>
        <position position="65"/>
    </location>
</feature>
<dbReference type="CDD" id="cd00438">
    <property type="entry name" value="cupin_RmlC"/>
    <property type="match status" value="1"/>
</dbReference>